<feature type="compositionally biased region" description="Basic residues" evidence="1">
    <location>
        <begin position="73"/>
        <end position="82"/>
    </location>
</feature>
<protein>
    <submittedName>
        <fullName evidence="2">Uncharacterized protein</fullName>
    </submittedName>
</protein>
<feature type="compositionally biased region" description="Polar residues" evidence="1">
    <location>
        <begin position="55"/>
        <end position="69"/>
    </location>
</feature>
<dbReference type="Proteomes" id="UP000826462">
    <property type="component" value="Chromosome 1"/>
</dbReference>
<accession>A0ABX8UKC9</accession>
<proteinExistence type="predicted"/>
<feature type="region of interest" description="Disordered" evidence="1">
    <location>
        <begin position="15"/>
        <end position="110"/>
    </location>
</feature>
<sequence>MRIAGRQVYEAQRIAAQVQQKRDEQQNPTKGGKDGDVVTTQDIKKPSLFDVLWSDPQSGQTSHQATGHSTPHAPHHSGHTSGHKPQQPASPDASAGDTDKPSDSKVDIYV</sequence>
<name>A0ABX8UKC9_9BURK</name>
<reference evidence="2 3" key="1">
    <citation type="submission" date="2021-07" db="EMBL/GenBank/DDBJ databases">
        <title>Paraburkholderia edwinii protects Aspergillus sp. from phenazines by acting as a toxin sponge.</title>
        <authorList>
            <person name="Dahlstrom K.M."/>
            <person name="Newman D.K."/>
        </authorList>
    </citation>
    <scope>NUCLEOTIDE SEQUENCE [LARGE SCALE GENOMIC DNA]</scope>
    <source>
        <strain evidence="2 3">Pe01</strain>
    </source>
</reference>
<dbReference type="RefSeq" id="WP_219798671.1">
    <property type="nucleotide sequence ID" value="NZ_CP080095.1"/>
</dbReference>
<evidence type="ECO:0000313" key="3">
    <source>
        <dbReference type="Proteomes" id="UP000826462"/>
    </source>
</evidence>
<gene>
    <name evidence="2" type="ORF">KZJ38_02655</name>
</gene>
<dbReference type="EMBL" id="CP080095">
    <property type="protein sequence ID" value="QYD69304.1"/>
    <property type="molecule type" value="Genomic_DNA"/>
</dbReference>
<keyword evidence="3" id="KW-1185">Reference proteome</keyword>
<evidence type="ECO:0000256" key="1">
    <source>
        <dbReference type="SAM" id="MobiDB-lite"/>
    </source>
</evidence>
<feature type="compositionally biased region" description="Basic and acidic residues" evidence="1">
    <location>
        <begin position="20"/>
        <end position="47"/>
    </location>
</feature>
<evidence type="ECO:0000313" key="2">
    <source>
        <dbReference type="EMBL" id="QYD69304.1"/>
    </source>
</evidence>
<feature type="compositionally biased region" description="Basic and acidic residues" evidence="1">
    <location>
        <begin position="97"/>
        <end position="110"/>
    </location>
</feature>
<organism evidence="2 3">
    <name type="scientific">Paraburkholderia edwinii</name>
    <dbReference type="NCBI Taxonomy" id="2861782"/>
    <lineage>
        <taxon>Bacteria</taxon>
        <taxon>Pseudomonadati</taxon>
        <taxon>Pseudomonadota</taxon>
        <taxon>Betaproteobacteria</taxon>
        <taxon>Burkholderiales</taxon>
        <taxon>Burkholderiaceae</taxon>
        <taxon>Paraburkholderia</taxon>
    </lineage>
</organism>